<comment type="similarity">
    <text evidence="1">In the C-terminal section; belongs to the transposase 35 family.</text>
</comment>
<dbReference type="GO" id="GO:0032196">
    <property type="term" value="P:transposition"/>
    <property type="evidence" value="ECO:0007669"/>
    <property type="project" value="UniProtKB-KW"/>
</dbReference>
<dbReference type="NCBIfam" id="NF040570">
    <property type="entry name" value="guided_TnpB"/>
    <property type="match status" value="1"/>
</dbReference>
<protein>
    <submittedName>
        <fullName evidence="7">Transposase</fullName>
    </submittedName>
</protein>
<dbReference type="GO" id="GO:0006310">
    <property type="term" value="P:DNA recombination"/>
    <property type="evidence" value="ECO:0007669"/>
    <property type="project" value="UniProtKB-KW"/>
</dbReference>
<keyword evidence="4" id="KW-0233">DNA recombination</keyword>
<keyword evidence="3" id="KW-0238">DNA-binding</keyword>
<evidence type="ECO:0000256" key="3">
    <source>
        <dbReference type="ARBA" id="ARBA00023125"/>
    </source>
</evidence>
<comment type="caution">
    <text evidence="7">The sequence shown here is derived from an EMBL/GenBank/DDBJ whole genome shotgun (WGS) entry which is preliminary data.</text>
</comment>
<name>A0A6A2R8D4_BIFAD</name>
<dbReference type="Proteomes" id="UP000470200">
    <property type="component" value="Unassembled WGS sequence"/>
</dbReference>
<dbReference type="InterPro" id="IPR001959">
    <property type="entry name" value="Transposase"/>
</dbReference>
<accession>A0A6A2R8D4</accession>
<dbReference type="AlphaFoldDB" id="A0A6A2R8D4"/>
<dbReference type="EMBL" id="WDIP01000010">
    <property type="protein sequence ID" value="KAB5883427.1"/>
    <property type="molecule type" value="Genomic_DNA"/>
</dbReference>
<dbReference type="Pfam" id="PF01385">
    <property type="entry name" value="OrfB_IS605"/>
    <property type="match status" value="1"/>
</dbReference>
<evidence type="ECO:0000259" key="6">
    <source>
        <dbReference type="Pfam" id="PF07282"/>
    </source>
</evidence>
<evidence type="ECO:0000256" key="4">
    <source>
        <dbReference type="ARBA" id="ARBA00023172"/>
    </source>
</evidence>
<evidence type="ECO:0000313" key="7">
    <source>
        <dbReference type="EMBL" id="KAB5883427.1"/>
    </source>
</evidence>
<keyword evidence="2" id="KW-0815">Transposition</keyword>
<feature type="domain" description="Probable transposase IS891/IS1136/IS1341" evidence="5">
    <location>
        <begin position="194"/>
        <end position="311"/>
    </location>
</feature>
<dbReference type="GO" id="GO:0003677">
    <property type="term" value="F:DNA binding"/>
    <property type="evidence" value="ECO:0007669"/>
    <property type="project" value="UniProtKB-KW"/>
</dbReference>
<reference evidence="7 8" key="1">
    <citation type="journal article" date="2019" name="Nat. Med.">
        <title>A library of human gut bacterial isolates paired with longitudinal multiomics data enables mechanistic microbiome research.</title>
        <authorList>
            <person name="Poyet M."/>
            <person name="Groussin M."/>
            <person name="Gibbons S.M."/>
            <person name="Avila-Pacheco J."/>
            <person name="Jiang X."/>
            <person name="Kearney S.M."/>
            <person name="Perrotta A.R."/>
            <person name="Berdy B."/>
            <person name="Zhao S."/>
            <person name="Lieberman T.D."/>
            <person name="Swanson P.K."/>
            <person name="Smith M."/>
            <person name="Roesemann S."/>
            <person name="Alexander J.E."/>
            <person name="Rich S.A."/>
            <person name="Livny J."/>
            <person name="Vlamakis H."/>
            <person name="Clish C."/>
            <person name="Bullock K."/>
            <person name="Deik A."/>
            <person name="Scott J."/>
            <person name="Pierce K.A."/>
            <person name="Xavier R.J."/>
            <person name="Alm E.J."/>
        </authorList>
    </citation>
    <scope>NUCLEOTIDE SEQUENCE [LARGE SCALE GENOMIC DNA]</scope>
    <source>
        <strain evidence="7 8">BIOML-A105</strain>
    </source>
</reference>
<organism evidence="7 8">
    <name type="scientific">Bifidobacterium adolescentis</name>
    <dbReference type="NCBI Taxonomy" id="1680"/>
    <lineage>
        <taxon>Bacteria</taxon>
        <taxon>Bacillati</taxon>
        <taxon>Actinomycetota</taxon>
        <taxon>Actinomycetes</taxon>
        <taxon>Bifidobacteriales</taxon>
        <taxon>Bifidobacteriaceae</taxon>
        <taxon>Bifidobacterium</taxon>
    </lineage>
</organism>
<evidence type="ECO:0000259" key="5">
    <source>
        <dbReference type="Pfam" id="PF01385"/>
    </source>
</evidence>
<dbReference type="InterPro" id="IPR010095">
    <property type="entry name" value="Cas12f1-like_TNB"/>
</dbReference>
<proteinExistence type="inferred from homology"/>
<feature type="domain" description="Cas12f1-like TNB" evidence="6">
    <location>
        <begin position="351"/>
        <end position="401"/>
    </location>
</feature>
<evidence type="ECO:0000256" key="1">
    <source>
        <dbReference type="ARBA" id="ARBA00008761"/>
    </source>
</evidence>
<evidence type="ECO:0000313" key="8">
    <source>
        <dbReference type="Proteomes" id="UP000470200"/>
    </source>
</evidence>
<gene>
    <name evidence="7" type="ORF">GA629_08680</name>
</gene>
<evidence type="ECO:0000256" key="2">
    <source>
        <dbReference type="ARBA" id="ARBA00022578"/>
    </source>
</evidence>
<dbReference type="Pfam" id="PF07282">
    <property type="entry name" value="Cas12f1-like_TNB"/>
    <property type="match status" value="1"/>
</dbReference>
<sequence>MRVMKRSARAKDSETWRVAIVPIRLSGADYRRAHEACHKAALLWNFFLASIQEYWKERETDPTEKEMRHFLYEQRPDLRDGLHAHTVQLILSDLMDAISTYRSNRDSGDKNARAPHREKNYRPLEFSAGFGWRVTPDGQHIALSFGKGLKRITLPLPEIADPKTHEILPPERWGSMQLCWDRNARKWSLHISVPTPKPSQGNPNIIAAIDEGIINPMTVAIETEDSYEVLVVNGRHARAVKHYRNTRVATLQEKLSRCVKGSKRWRKLNAKRKRIEAMTDSALHNANHQTTRKVADFMQAHDAGRIVAGDVRDIEKSTRKDEAKRVGNTKNQRRRLSQWSRGKQETLLEHKTGSTVEHINEAWSSKTCPACQTRNHPNGRGYHCHNCGFTCNRDAVGALNILMRAQHGAYAPIDMGKPIRVKYLRATPIFQPKTGAEHGVIPRTGA</sequence>